<dbReference type="EMBL" id="BMLV01000004">
    <property type="protein sequence ID" value="GGP05140.1"/>
    <property type="molecule type" value="Genomic_DNA"/>
</dbReference>
<keyword evidence="1" id="KW-1133">Transmembrane helix</keyword>
<keyword evidence="1" id="KW-0812">Transmembrane</keyword>
<keyword evidence="3" id="KW-1185">Reference proteome</keyword>
<proteinExistence type="predicted"/>
<sequence>MEKKPYQESPLRKYGIYSTIVFQMLFIIAISFWGGNKISEYYELKTKLLTVGIGFAGLCLAMYVTLKRLNEINKEEENEK</sequence>
<feature type="transmembrane region" description="Helical" evidence="1">
    <location>
        <begin position="14"/>
        <end position="34"/>
    </location>
</feature>
<evidence type="ECO:0000313" key="3">
    <source>
        <dbReference type="Proteomes" id="UP000620064"/>
    </source>
</evidence>
<name>A0ABQ2NL67_9FLAO</name>
<evidence type="ECO:0000313" key="2">
    <source>
        <dbReference type="EMBL" id="GGP05140.1"/>
    </source>
</evidence>
<keyword evidence="1" id="KW-0472">Membrane</keyword>
<feature type="transmembrane region" description="Helical" evidence="1">
    <location>
        <begin position="46"/>
        <end position="66"/>
    </location>
</feature>
<accession>A0ABQ2NL67</accession>
<gene>
    <name evidence="2" type="ORF">GCM10010992_20150</name>
</gene>
<dbReference type="RefSeq" id="WP_188617988.1">
    <property type="nucleotide sequence ID" value="NZ_BMLV01000004.1"/>
</dbReference>
<evidence type="ECO:0000256" key="1">
    <source>
        <dbReference type="SAM" id="Phobius"/>
    </source>
</evidence>
<protein>
    <recommendedName>
        <fullName evidence="4">F0F1-ATPase subunit Ca2+/Mg2+ transporter</fullName>
    </recommendedName>
</protein>
<evidence type="ECO:0008006" key="4">
    <source>
        <dbReference type="Google" id="ProtNLM"/>
    </source>
</evidence>
<organism evidence="2 3">
    <name type="scientific">Cloacibacterium rupense</name>
    <dbReference type="NCBI Taxonomy" id="517423"/>
    <lineage>
        <taxon>Bacteria</taxon>
        <taxon>Pseudomonadati</taxon>
        <taxon>Bacteroidota</taxon>
        <taxon>Flavobacteriia</taxon>
        <taxon>Flavobacteriales</taxon>
        <taxon>Weeksellaceae</taxon>
    </lineage>
</organism>
<comment type="caution">
    <text evidence="2">The sequence shown here is derived from an EMBL/GenBank/DDBJ whole genome shotgun (WGS) entry which is preliminary data.</text>
</comment>
<reference evidence="3" key="1">
    <citation type="journal article" date="2019" name="Int. J. Syst. Evol. Microbiol.">
        <title>The Global Catalogue of Microorganisms (GCM) 10K type strain sequencing project: providing services to taxonomists for standard genome sequencing and annotation.</title>
        <authorList>
            <consortium name="The Broad Institute Genomics Platform"/>
            <consortium name="The Broad Institute Genome Sequencing Center for Infectious Disease"/>
            <person name="Wu L."/>
            <person name="Ma J."/>
        </authorList>
    </citation>
    <scope>NUCLEOTIDE SEQUENCE [LARGE SCALE GENOMIC DNA]</scope>
    <source>
        <strain evidence="3">CGMCC 1.7656</strain>
    </source>
</reference>
<dbReference type="Proteomes" id="UP000620064">
    <property type="component" value="Unassembled WGS sequence"/>
</dbReference>
<dbReference type="InterPro" id="IPR032820">
    <property type="entry name" value="ATPase_put"/>
</dbReference>
<dbReference type="Pfam" id="PF09527">
    <property type="entry name" value="ATPase_gene1"/>
    <property type="match status" value="1"/>
</dbReference>